<dbReference type="InterPro" id="IPR002686">
    <property type="entry name" value="Transposase_17"/>
</dbReference>
<dbReference type="Proteomes" id="UP000263013">
    <property type="component" value="Chromosome"/>
</dbReference>
<dbReference type="InterPro" id="IPR052715">
    <property type="entry name" value="RAYT_transposase"/>
</dbReference>
<dbReference type="InterPro" id="IPR036515">
    <property type="entry name" value="Transposase_17_sf"/>
</dbReference>
<dbReference type="Gene3D" id="3.30.70.1290">
    <property type="entry name" value="Transposase IS200-like"/>
    <property type="match status" value="1"/>
</dbReference>
<dbReference type="SUPFAM" id="SSF143422">
    <property type="entry name" value="Transposase IS200-like"/>
    <property type="match status" value="1"/>
</dbReference>
<protein>
    <recommendedName>
        <fullName evidence="1">Transposase IS200-like domain-containing protein</fullName>
    </recommendedName>
</protein>
<dbReference type="SMART" id="SM01321">
    <property type="entry name" value="Y1_Tnp"/>
    <property type="match status" value="1"/>
</dbReference>
<dbReference type="PANTHER" id="PTHR36966:SF1">
    <property type="entry name" value="REP-ASSOCIATED TYROSINE TRANSPOSASE"/>
    <property type="match status" value="1"/>
</dbReference>
<evidence type="ECO:0000259" key="1">
    <source>
        <dbReference type="SMART" id="SM01321"/>
    </source>
</evidence>
<dbReference type="EMBL" id="CP021130">
    <property type="protein sequence ID" value="AWR87299.1"/>
    <property type="molecule type" value="Genomic_DNA"/>
</dbReference>
<sequence length="210" mass="23449">MKYDPQKHHRRSIRLKGYDYTQAGAYFITIVTQDRECLLGDVVDGVMQLSEAGHMVERCWYDIPTYFPNVELDAFVTMPNHLHGIIVIAHNHPVGAGLVPAQHDRATTDGATTDGATADGATTRVAPTVGDIVGAFKSKTTVAYIRGVKQSGWPPFGGRLWQRNYYEHIIRNDASLNRIRQYIVNNPTKWGLDRENPILEGGVATYPAKR</sequence>
<dbReference type="PANTHER" id="PTHR36966">
    <property type="entry name" value="REP-ASSOCIATED TYROSINE TRANSPOSASE"/>
    <property type="match status" value="1"/>
</dbReference>
<proteinExistence type="predicted"/>
<evidence type="ECO:0000313" key="3">
    <source>
        <dbReference type="Proteomes" id="UP000263013"/>
    </source>
</evidence>
<organism evidence="2 3">
    <name type="scientific">Meiothermus taiwanensis WR-220</name>
    <dbReference type="NCBI Taxonomy" id="1339250"/>
    <lineage>
        <taxon>Bacteria</taxon>
        <taxon>Thermotogati</taxon>
        <taxon>Deinococcota</taxon>
        <taxon>Deinococci</taxon>
        <taxon>Thermales</taxon>
        <taxon>Thermaceae</taxon>
        <taxon>Meiothermus</taxon>
    </lineage>
</organism>
<reference evidence="2 3" key="1">
    <citation type="submission" date="2017-05" db="EMBL/GenBank/DDBJ databases">
        <title>Complete genome sequence of Meiothermus taiwanensis WR-220.</title>
        <authorList>
            <person name="Wu W.-L."/>
            <person name="Lo W.-S."/>
            <person name="Kuo C.-H."/>
            <person name="Wu S.-H."/>
        </authorList>
    </citation>
    <scope>NUCLEOTIDE SEQUENCE [LARGE SCALE GENOMIC DNA]</scope>
    <source>
        <strain evidence="2 3">WR-220</strain>
    </source>
</reference>
<name>A0ABN5M002_9DEIN</name>
<accession>A0ABN5M002</accession>
<evidence type="ECO:0000313" key="2">
    <source>
        <dbReference type="EMBL" id="AWR87299.1"/>
    </source>
</evidence>
<dbReference type="RefSeq" id="WP_036196943.1">
    <property type="nucleotide sequence ID" value="NZ_CP021130.1"/>
</dbReference>
<keyword evidence="3" id="KW-1185">Reference proteome</keyword>
<gene>
    <name evidence="2" type="ORF">Mtai_v1c20660</name>
</gene>
<feature type="domain" description="Transposase IS200-like" evidence="1">
    <location>
        <begin position="21"/>
        <end position="186"/>
    </location>
</feature>